<comment type="caution">
    <text evidence="1">The sequence shown here is derived from an EMBL/GenBank/DDBJ whole genome shotgun (WGS) entry which is preliminary data.</text>
</comment>
<dbReference type="Proteomes" id="UP000430692">
    <property type="component" value="Unassembled WGS sequence"/>
</dbReference>
<proteinExistence type="predicted"/>
<sequence>MATVQAHRRSRTESKWADRLSPASAVGVVKSTREAAAQVSKPIAIRYALSQ</sequence>
<dbReference type="RefSeq" id="WP_160801803.1">
    <property type="nucleotide sequence ID" value="NZ_WUUL01000007.1"/>
</dbReference>
<reference evidence="1 2" key="1">
    <citation type="submission" date="2019-12" db="EMBL/GenBank/DDBJ databases">
        <title>Whole-genome analyses of novel actinobacteria.</title>
        <authorList>
            <person name="Sahin N."/>
            <person name="Saygin H."/>
        </authorList>
    </citation>
    <scope>NUCLEOTIDE SEQUENCE [LARGE SCALE GENOMIC DNA]</scope>
    <source>
        <strain evidence="1 2">KC615</strain>
    </source>
</reference>
<dbReference type="AlphaFoldDB" id="A0A6I4VX38"/>
<evidence type="ECO:0000313" key="1">
    <source>
        <dbReference type="EMBL" id="MXQ54446.1"/>
    </source>
</evidence>
<dbReference type="EMBL" id="WUUL01000007">
    <property type="protein sequence ID" value="MXQ54446.1"/>
    <property type="molecule type" value="Genomic_DNA"/>
</dbReference>
<gene>
    <name evidence="1" type="ORF">GSM42_12125</name>
</gene>
<keyword evidence="2" id="KW-1185">Reference proteome</keyword>
<organism evidence="1 2">
    <name type="scientific">Shimazuella alba</name>
    <dbReference type="NCBI Taxonomy" id="2690964"/>
    <lineage>
        <taxon>Bacteria</taxon>
        <taxon>Bacillati</taxon>
        <taxon>Bacillota</taxon>
        <taxon>Bacilli</taxon>
        <taxon>Bacillales</taxon>
        <taxon>Thermoactinomycetaceae</taxon>
        <taxon>Shimazuella</taxon>
    </lineage>
</organism>
<protein>
    <submittedName>
        <fullName evidence="1">Uncharacterized protein</fullName>
    </submittedName>
</protein>
<evidence type="ECO:0000313" key="2">
    <source>
        <dbReference type="Proteomes" id="UP000430692"/>
    </source>
</evidence>
<name>A0A6I4VX38_9BACL</name>
<accession>A0A6I4VX38</accession>